<dbReference type="AlphaFoldDB" id="A0AAD8B5B5"/>
<reference evidence="1" key="1">
    <citation type="journal article" date="2023" name="PLoS Negl. Trop. Dis.">
        <title>A genome sequence for Biomphalaria pfeifferi, the major vector snail for the human-infecting parasite Schistosoma mansoni.</title>
        <authorList>
            <person name="Bu L."/>
            <person name="Lu L."/>
            <person name="Laidemitt M.R."/>
            <person name="Zhang S.M."/>
            <person name="Mutuku M."/>
            <person name="Mkoji G."/>
            <person name="Steinauer M."/>
            <person name="Loker E.S."/>
        </authorList>
    </citation>
    <scope>NUCLEOTIDE SEQUENCE</scope>
    <source>
        <strain evidence="1">KasaAsao</strain>
    </source>
</reference>
<comment type="caution">
    <text evidence="1">The sequence shown here is derived from an EMBL/GenBank/DDBJ whole genome shotgun (WGS) entry which is preliminary data.</text>
</comment>
<dbReference type="Proteomes" id="UP001233172">
    <property type="component" value="Unassembled WGS sequence"/>
</dbReference>
<keyword evidence="2" id="KW-1185">Reference proteome</keyword>
<proteinExistence type="predicted"/>
<reference evidence="1" key="2">
    <citation type="submission" date="2023-04" db="EMBL/GenBank/DDBJ databases">
        <authorList>
            <person name="Bu L."/>
            <person name="Lu L."/>
            <person name="Laidemitt M.R."/>
            <person name="Zhang S.M."/>
            <person name="Mutuku M."/>
            <person name="Mkoji G."/>
            <person name="Steinauer M."/>
            <person name="Loker E.S."/>
        </authorList>
    </citation>
    <scope>NUCLEOTIDE SEQUENCE</scope>
    <source>
        <strain evidence="1">KasaAsao</strain>
        <tissue evidence="1">Whole Snail</tissue>
    </source>
</reference>
<evidence type="ECO:0000313" key="2">
    <source>
        <dbReference type="Proteomes" id="UP001233172"/>
    </source>
</evidence>
<dbReference type="EMBL" id="JASAOG010000140">
    <property type="protein sequence ID" value="KAK0048224.1"/>
    <property type="molecule type" value="Genomic_DNA"/>
</dbReference>
<protein>
    <submittedName>
        <fullName evidence="1">Zinc finger protein 235</fullName>
    </submittedName>
</protein>
<gene>
    <name evidence="1" type="ORF">Bpfe_022307</name>
</gene>
<evidence type="ECO:0000313" key="1">
    <source>
        <dbReference type="EMBL" id="KAK0048224.1"/>
    </source>
</evidence>
<name>A0AAD8B5B5_BIOPF</name>
<accession>A0AAD8B5B5</accession>
<organism evidence="1 2">
    <name type="scientific">Biomphalaria pfeifferi</name>
    <name type="common">Bloodfluke planorb</name>
    <name type="synonym">Freshwater snail</name>
    <dbReference type="NCBI Taxonomy" id="112525"/>
    <lineage>
        <taxon>Eukaryota</taxon>
        <taxon>Metazoa</taxon>
        <taxon>Spiralia</taxon>
        <taxon>Lophotrochozoa</taxon>
        <taxon>Mollusca</taxon>
        <taxon>Gastropoda</taxon>
        <taxon>Heterobranchia</taxon>
        <taxon>Euthyneura</taxon>
        <taxon>Panpulmonata</taxon>
        <taxon>Hygrophila</taxon>
        <taxon>Lymnaeoidea</taxon>
        <taxon>Planorbidae</taxon>
        <taxon>Biomphalaria</taxon>
    </lineage>
</organism>
<sequence>MDLSFKTTGSLCPVPIIMPVHTTVPEVFIQEIESKREICAFNTCNTKTKTMLMRLFWEMKLNILLVTKEKISLVK</sequence>